<keyword evidence="2" id="KW-1185">Reference proteome</keyword>
<reference evidence="2" key="1">
    <citation type="journal article" date="2021" name="BMC Genomics">
        <title>Chromosome-level genome assembly and manually-curated proteome of model necrotroph Parastagonospora nodorum Sn15 reveals a genome-wide trove of candidate effector homologs, and redundancy of virulence-related functions within an accessory chromosome.</title>
        <authorList>
            <person name="Bertazzoni S."/>
            <person name="Jones D.A.B."/>
            <person name="Phan H.T."/>
            <person name="Tan K.-C."/>
            <person name="Hane J.K."/>
        </authorList>
    </citation>
    <scope>NUCLEOTIDE SEQUENCE [LARGE SCALE GENOMIC DNA]</scope>
    <source>
        <strain evidence="2">SN15 / ATCC MYA-4574 / FGSC 10173)</strain>
    </source>
</reference>
<organism evidence="1 2">
    <name type="scientific">Phaeosphaeria nodorum (strain SN15 / ATCC MYA-4574 / FGSC 10173)</name>
    <name type="common">Glume blotch fungus</name>
    <name type="synonym">Parastagonospora nodorum</name>
    <dbReference type="NCBI Taxonomy" id="321614"/>
    <lineage>
        <taxon>Eukaryota</taxon>
        <taxon>Fungi</taxon>
        <taxon>Dikarya</taxon>
        <taxon>Ascomycota</taxon>
        <taxon>Pezizomycotina</taxon>
        <taxon>Dothideomycetes</taxon>
        <taxon>Pleosporomycetidae</taxon>
        <taxon>Pleosporales</taxon>
        <taxon>Pleosporineae</taxon>
        <taxon>Phaeosphaeriaceae</taxon>
        <taxon>Parastagonospora</taxon>
    </lineage>
</organism>
<evidence type="ECO:0000313" key="2">
    <source>
        <dbReference type="Proteomes" id="UP000663193"/>
    </source>
</evidence>
<dbReference type="VEuPathDB" id="FungiDB:JI435_402960"/>
<sequence length="47" mass="4920">MRPCGPGCGGYGGRLASGWCGEVGVWEIAGVSHKGMMQFSPAEPDHR</sequence>
<proteinExistence type="predicted"/>
<dbReference type="AlphaFoldDB" id="A0A7U2HYJ0"/>
<gene>
    <name evidence="1" type="ORF">JI435_402960</name>
</gene>
<dbReference type="Proteomes" id="UP000663193">
    <property type="component" value="Chromosome 2"/>
</dbReference>
<accession>A0A7U2HYJ0</accession>
<protein>
    <submittedName>
        <fullName evidence="1">Uncharacterized protein</fullName>
    </submittedName>
</protein>
<evidence type="ECO:0000313" key="1">
    <source>
        <dbReference type="EMBL" id="QRC92802.1"/>
    </source>
</evidence>
<dbReference type="EMBL" id="CP069024">
    <property type="protein sequence ID" value="QRC92802.1"/>
    <property type="molecule type" value="Genomic_DNA"/>
</dbReference>
<name>A0A7U2HYJ0_PHANO</name>